<dbReference type="Proteomes" id="UP000316714">
    <property type="component" value="Unassembled WGS sequence"/>
</dbReference>
<comment type="caution">
    <text evidence="2">The sequence shown here is derived from an EMBL/GenBank/DDBJ whole genome shotgun (WGS) entry which is preliminary data.</text>
</comment>
<dbReference type="OrthoDB" id="261685at2"/>
<gene>
    <name evidence="2" type="ORF">KOR34_42840</name>
</gene>
<keyword evidence="3" id="KW-1185">Reference proteome</keyword>
<dbReference type="RefSeq" id="WP_146567961.1">
    <property type="nucleotide sequence ID" value="NZ_SIHJ01000003.1"/>
</dbReference>
<protein>
    <submittedName>
        <fullName evidence="2">Uncharacterized protein</fullName>
    </submittedName>
</protein>
<organism evidence="2 3">
    <name type="scientific">Posidoniimonas corsicana</name>
    <dbReference type="NCBI Taxonomy" id="1938618"/>
    <lineage>
        <taxon>Bacteria</taxon>
        <taxon>Pseudomonadati</taxon>
        <taxon>Planctomycetota</taxon>
        <taxon>Planctomycetia</taxon>
        <taxon>Pirellulales</taxon>
        <taxon>Lacipirellulaceae</taxon>
        <taxon>Posidoniimonas</taxon>
    </lineage>
</organism>
<keyword evidence="1" id="KW-0472">Membrane</keyword>
<dbReference type="EMBL" id="SIHJ01000003">
    <property type="protein sequence ID" value="TWT32521.1"/>
    <property type="molecule type" value="Genomic_DNA"/>
</dbReference>
<keyword evidence="1" id="KW-0812">Transmembrane</keyword>
<proteinExistence type="predicted"/>
<accession>A0A5C5V298</accession>
<dbReference type="AlphaFoldDB" id="A0A5C5V298"/>
<reference evidence="2 3" key="1">
    <citation type="submission" date="2019-02" db="EMBL/GenBank/DDBJ databases">
        <title>Deep-cultivation of Planctomycetes and their phenomic and genomic characterization uncovers novel biology.</title>
        <authorList>
            <person name="Wiegand S."/>
            <person name="Jogler M."/>
            <person name="Boedeker C."/>
            <person name="Pinto D."/>
            <person name="Vollmers J."/>
            <person name="Rivas-Marin E."/>
            <person name="Kohn T."/>
            <person name="Peeters S.H."/>
            <person name="Heuer A."/>
            <person name="Rast P."/>
            <person name="Oberbeckmann S."/>
            <person name="Bunk B."/>
            <person name="Jeske O."/>
            <person name="Meyerdierks A."/>
            <person name="Storesund J.E."/>
            <person name="Kallscheuer N."/>
            <person name="Luecker S."/>
            <person name="Lage O.M."/>
            <person name="Pohl T."/>
            <person name="Merkel B.J."/>
            <person name="Hornburger P."/>
            <person name="Mueller R.-W."/>
            <person name="Bruemmer F."/>
            <person name="Labrenz M."/>
            <person name="Spormann A.M."/>
            <person name="Op Den Camp H."/>
            <person name="Overmann J."/>
            <person name="Amann R."/>
            <person name="Jetten M.S.M."/>
            <person name="Mascher T."/>
            <person name="Medema M.H."/>
            <person name="Devos D.P."/>
            <person name="Kaster A.-K."/>
            <person name="Ovreas L."/>
            <person name="Rohde M."/>
            <person name="Galperin M.Y."/>
            <person name="Jogler C."/>
        </authorList>
    </citation>
    <scope>NUCLEOTIDE SEQUENCE [LARGE SCALE GENOMIC DNA]</scope>
    <source>
        <strain evidence="2 3">KOR34</strain>
    </source>
</reference>
<keyword evidence="1" id="KW-1133">Transmembrane helix</keyword>
<evidence type="ECO:0000313" key="2">
    <source>
        <dbReference type="EMBL" id="TWT32521.1"/>
    </source>
</evidence>
<name>A0A5C5V298_9BACT</name>
<evidence type="ECO:0000256" key="1">
    <source>
        <dbReference type="SAM" id="Phobius"/>
    </source>
</evidence>
<sequence length="155" mass="17300">MITTSRLRLRWPRFRTRTLLAVMTVLSIGFGAALYLWPSPRASTAVVPVLGPITDGGKTTALPPPSDAEVMRALQRALPRGAKAPTMNVRIVREKVADYVDPVRVYPMIGPGQQHHAHYRCSIYFSRGAYRPDGRYIITVDHNHLHMVGEETPSL</sequence>
<evidence type="ECO:0000313" key="3">
    <source>
        <dbReference type="Proteomes" id="UP000316714"/>
    </source>
</evidence>
<feature type="transmembrane region" description="Helical" evidence="1">
    <location>
        <begin position="20"/>
        <end position="37"/>
    </location>
</feature>